<accession>A0A381TLU0</accession>
<evidence type="ECO:0008006" key="2">
    <source>
        <dbReference type="Google" id="ProtNLM"/>
    </source>
</evidence>
<dbReference type="PROSITE" id="PS51167">
    <property type="entry name" value="CHORISMATE_MUT_1"/>
    <property type="match status" value="1"/>
</dbReference>
<dbReference type="GO" id="GO:0004106">
    <property type="term" value="F:chorismate mutase activity"/>
    <property type="evidence" value="ECO:0007669"/>
    <property type="project" value="TreeGrafter"/>
</dbReference>
<dbReference type="Gene3D" id="3.30.1330.40">
    <property type="entry name" value="RutC-like"/>
    <property type="match status" value="1"/>
</dbReference>
<dbReference type="NCBIfam" id="TIGR01796">
    <property type="entry name" value="CM_mono_aroH"/>
    <property type="match status" value="1"/>
</dbReference>
<dbReference type="AlphaFoldDB" id="A0A381TLU0"/>
<dbReference type="PIRSF" id="PIRSF005965">
    <property type="entry name" value="Chor_mut_AroH"/>
    <property type="match status" value="1"/>
</dbReference>
<name>A0A381TLU0_9ZZZZ</name>
<dbReference type="GO" id="GO:0046417">
    <property type="term" value="P:chorismate metabolic process"/>
    <property type="evidence" value="ECO:0007669"/>
    <property type="project" value="TreeGrafter"/>
</dbReference>
<protein>
    <recommendedName>
        <fullName evidence="2">Chorismate mutase</fullName>
    </recommendedName>
</protein>
<organism evidence="1">
    <name type="scientific">marine metagenome</name>
    <dbReference type="NCBI Taxonomy" id="408172"/>
    <lineage>
        <taxon>unclassified sequences</taxon>
        <taxon>metagenomes</taxon>
        <taxon>ecological metagenomes</taxon>
    </lineage>
</organism>
<dbReference type="Pfam" id="PF07736">
    <property type="entry name" value="CM_1"/>
    <property type="match status" value="1"/>
</dbReference>
<reference evidence="1" key="1">
    <citation type="submission" date="2018-05" db="EMBL/GenBank/DDBJ databases">
        <authorList>
            <person name="Lanie J.A."/>
            <person name="Ng W.-L."/>
            <person name="Kazmierczak K.M."/>
            <person name="Andrzejewski T.M."/>
            <person name="Davidsen T.M."/>
            <person name="Wayne K.J."/>
            <person name="Tettelin H."/>
            <person name="Glass J.I."/>
            <person name="Rusch D."/>
            <person name="Podicherti R."/>
            <person name="Tsui H.-C.T."/>
            <person name="Winkler M.E."/>
        </authorList>
    </citation>
    <scope>NUCLEOTIDE SEQUENCE</scope>
</reference>
<dbReference type="PANTHER" id="PTHR21164">
    <property type="entry name" value="CHORISMATE MUTASE"/>
    <property type="match status" value="1"/>
</dbReference>
<dbReference type="CDD" id="cd02185">
    <property type="entry name" value="AroH"/>
    <property type="match status" value="1"/>
</dbReference>
<gene>
    <name evidence="1" type="ORF">METZ01_LOCUS69315</name>
</gene>
<dbReference type="EMBL" id="UINC01004731">
    <property type="protein sequence ID" value="SVA16461.1"/>
    <property type="molecule type" value="Genomic_DNA"/>
</dbReference>
<dbReference type="PANTHER" id="PTHR21164:SF0">
    <property type="entry name" value="CHORISMATE MUTASE AROH"/>
    <property type="match status" value="1"/>
</dbReference>
<proteinExistence type="predicted"/>
<dbReference type="InterPro" id="IPR008243">
    <property type="entry name" value="Chorismate_mutase_AroH"/>
</dbReference>
<dbReference type="SUPFAM" id="SSF55298">
    <property type="entry name" value="YjgF-like"/>
    <property type="match status" value="1"/>
</dbReference>
<evidence type="ECO:0000313" key="1">
    <source>
        <dbReference type="EMBL" id="SVA16461.1"/>
    </source>
</evidence>
<sequence>MSTKVRGIKGATTTKGTSARDVLDATEELLSKLIQVNNIKQDDVASVQFSTSPDLVAEFPAVAARERLGWNDVPLMCNHEMARSGALERCIRILILWNTSKVQSEIAHVYLHDAAKLRPDLSNSNT</sequence>
<dbReference type="InterPro" id="IPR035959">
    <property type="entry name" value="RutC-like_sf"/>
</dbReference>